<evidence type="ECO:0000256" key="2">
    <source>
        <dbReference type="ARBA" id="ARBA00023125"/>
    </source>
</evidence>
<keyword evidence="8" id="KW-1185">Reference proteome</keyword>
<dbReference type="RefSeq" id="WP_261614219.1">
    <property type="nucleotide sequence ID" value="NZ_JALIDZ010000001.1"/>
</dbReference>
<sequence>MNTVVDRSLLQGATPFGGCGVLGADGVDGMDDVLRTACVSRYGQHDTIFFEGDRAETVCQLVEGAVMLYKLLPDGRRQVVELLGPGDVFGFAQGEFRDSSAETLTATRVRFYDRRHAERSCSFQRVIARQMLVQLEAMHEHAVLLGRMSAMERVARFLLRLAVHVAGEASEPEVVRLSMTRQEIADYLGLTIETVSRSFSELRRRGVIVLEKQDRVRIANQRAMEDLAIAC</sequence>
<dbReference type="FunFam" id="1.10.10.10:FF:000028">
    <property type="entry name" value="Fumarate/nitrate reduction transcriptional regulator Fnr"/>
    <property type="match status" value="1"/>
</dbReference>
<dbReference type="SMART" id="SM00419">
    <property type="entry name" value="HTH_CRP"/>
    <property type="match status" value="1"/>
</dbReference>
<comment type="caution">
    <text evidence="7">The sequence shown here is derived from an EMBL/GenBank/DDBJ whole genome shotgun (WGS) entry which is preliminary data.</text>
</comment>
<evidence type="ECO:0000313" key="7">
    <source>
        <dbReference type="EMBL" id="MCT8970654.1"/>
    </source>
</evidence>
<evidence type="ECO:0000256" key="1">
    <source>
        <dbReference type="ARBA" id="ARBA00023015"/>
    </source>
</evidence>
<dbReference type="PANTHER" id="PTHR24567:SF75">
    <property type="entry name" value="FUMARATE AND NITRATE REDUCTION REGULATORY PROTEIN"/>
    <property type="match status" value="1"/>
</dbReference>
<dbReference type="CDD" id="cd00038">
    <property type="entry name" value="CAP_ED"/>
    <property type="match status" value="1"/>
</dbReference>
<dbReference type="Gene3D" id="2.60.120.10">
    <property type="entry name" value="Jelly Rolls"/>
    <property type="match status" value="1"/>
</dbReference>
<protein>
    <submittedName>
        <fullName evidence="7">Helix-turn-helix domain-containing protein</fullName>
    </submittedName>
</protein>
<gene>
    <name evidence="7" type="ORF">MUB46_02160</name>
</gene>
<feature type="domain" description="HTH crp-type" evidence="6">
    <location>
        <begin position="148"/>
        <end position="222"/>
    </location>
</feature>
<dbReference type="InterPro" id="IPR050397">
    <property type="entry name" value="Env_Response_Regulators"/>
</dbReference>
<dbReference type="GO" id="GO:0005829">
    <property type="term" value="C:cytosol"/>
    <property type="evidence" value="ECO:0007669"/>
    <property type="project" value="TreeGrafter"/>
</dbReference>
<dbReference type="Pfam" id="PF13545">
    <property type="entry name" value="HTH_Crp_2"/>
    <property type="match status" value="1"/>
</dbReference>
<dbReference type="InterPro" id="IPR014710">
    <property type="entry name" value="RmlC-like_jellyroll"/>
</dbReference>
<dbReference type="PROSITE" id="PS51063">
    <property type="entry name" value="HTH_CRP_2"/>
    <property type="match status" value="1"/>
</dbReference>
<dbReference type="PROSITE" id="PS00042">
    <property type="entry name" value="HTH_CRP_1"/>
    <property type="match status" value="1"/>
</dbReference>
<organism evidence="7 8">
    <name type="scientific">Microbaculum marinisediminis</name>
    <dbReference type="NCBI Taxonomy" id="2931392"/>
    <lineage>
        <taxon>Bacteria</taxon>
        <taxon>Pseudomonadati</taxon>
        <taxon>Pseudomonadota</taxon>
        <taxon>Alphaproteobacteria</taxon>
        <taxon>Hyphomicrobiales</taxon>
        <taxon>Tepidamorphaceae</taxon>
        <taxon>Microbaculum</taxon>
    </lineage>
</organism>
<proteinExistence type="predicted"/>
<dbReference type="InterPro" id="IPR000595">
    <property type="entry name" value="cNMP-bd_dom"/>
</dbReference>
<dbReference type="InterPro" id="IPR018335">
    <property type="entry name" value="Tscrpt_reg_HTH_Crp-type_CS"/>
</dbReference>
<evidence type="ECO:0000256" key="3">
    <source>
        <dbReference type="ARBA" id="ARBA00023163"/>
    </source>
</evidence>
<dbReference type="InterPro" id="IPR018490">
    <property type="entry name" value="cNMP-bd_dom_sf"/>
</dbReference>
<name>A0AAW5QWF9_9HYPH</name>
<reference evidence="7 8" key="1">
    <citation type="submission" date="2022-04" db="EMBL/GenBank/DDBJ databases">
        <authorList>
            <person name="Ye Y.-Q."/>
            <person name="Du Z.-J."/>
        </authorList>
    </citation>
    <scope>NUCLEOTIDE SEQUENCE [LARGE SCALE GENOMIC DNA]</scope>
    <source>
        <strain evidence="7 8">A6E488</strain>
    </source>
</reference>
<keyword evidence="4" id="KW-0535">Nitrogen fixation</keyword>
<dbReference type="PROSITE" id="PS50042">
    <property type="entry name" value="CNMP_BINDING_3"/>
    <property type="match status" value="1"/>
</dbReference>
<dbReference type="InterPro" id="IPR036388">
    <property type="entry name" value="WH-like_DNA-bd_sf"/>
</dbReference>
<keyword evidence="1" id="KW-0805">Transcription regulation</keyword>
<dbReference type="AlphaFoldDB" id="A0AAW5QWF9"/>
<feature type="domain" description="Cyclic nucleotide-binding" evidence="5">
    <location>
        <begin position="42"/>
        <end position="90"/>
    </location>
</feature>
<dbReference type="PRINTS" id="PR00034">
    <property type="entry name" value="HTHCRP"/>
</dbReference>
<dbReference type="GO" id="GO:0003677">
    <property type="term" value="F:DNA binding"/>
    <property type="evidence" value="ECO:0007669"/>
    <property type="project" value="UniProtKB-KW"/>
</dbReference>
<dbReference type="GO" id="GO:0003700">
    <property type="term" value="F:DNA-binding transcription factor activity"/>
    <property type="evidence" value="ECO:0007669"/>
    <property type="project" value="InterPro"/>
</dbReference>
<dbReference type="Gene3D" id="1.10.10.10">
    <property type="entry name" value="Winged helix-like DNA-binding domain superfamily/Winged helix DNA-binding domain"/>
    <property type="match status" value="1"/>
</dbReference>
<dbReference type="SMART" id="SM00100">
    <property type="entry name" value="cNMP"/>
    <property type="match status" value="1"/>
</dbReference>
<dbReference type="SUPFAM" id="SSF51206">
    <property type="entry name" value="cAMP-binding domain-like"/>
    <property type="match status" value="1"/>
</dbReference>
<evidence type="ECO:0000256" key="4">
    <source>
        <dbReference type="ARBA" id="ARBA00023231"/>
    </source>
</evidence>
<dbReference type="InterPro" id="IPR012318">
    <property type="entry name" value="HTH_CRP"/>
</dbReference>
<dbReference type="EMBL" id="JALIDZ010000001">
    <property type="protein sequence ID" value="MCT8970654.1"/>
    <property type="molecule type" value="Genomic_DNA"/>
</dbReference>
<dbReference type="Proteomes" id="UP001320898">
    <property type="component" value="Unassembled WGS sequence"/>
</dbReference>
<dbReference type="SUPFAM" id="SSF46785">
    <property type="entry name" value="Winged helix' DNA-binding domain"/>
    <property type="match status" value="1"/>
</dbReference>
<evidence type="ECO:0000313" key="8">
    <source>
        <dbReference type="Proteomes" id="UP001320898"/>
    </source>
</evidence>
<dbReference type="PANTHER" id="PTHR24567">
    <property type="entry name" value="CRP FAMILY TRANSCRIPTIONAL REGULATORY PROTEIN"/>
    <property type="match status" value="1"/>
</dbReference>
<evidence type="ECO:0000259" key="5">
    <source>
        <dbReference type="PROSITE" id="PS50042"/>
    </source>
</evidence>
<keyword evidence="2" id="KW-0238">DNA-binding</keyword>
<evidence type="ECO:0000259" key="6">
    <source>
        <dbReference type="PROSITE" id="PS51063"/>
    </source>
</evidence>
<accession>A0AAW5QWF9</accession>
<dbReference type="CDD" id="cd00092">
    <property type="entry name" value="HTH_CRP"/>
    <property type="match status" value="1"/>
</dbReference>
<keyword evidence="3" id="KW-0804">Transcription</keyword>
<dbReference type="Pfam" id="PF00027">
    <property type="entry name" value="cNMP_binding"/>
    <property type="match status" value="1"/>
</dbReference>
<dbReference type="InterPro" id="IPR036390">
    <property type="entry name" value="WH_DNA-bd_sf"/>
</dbReference>